<dbReference type="InterPro" id="IPR006597">
    <property type="entry name" value="Sel1-like"/>
</dbReference>
<keyword evidence="2" id="KW-0812">Transmembrane</keyword>
<dbReference type="Pfam" id="PF08238">
    <property type="entry name" value="Sel1"/>
    <property type="match status" value="4"/>
</dbReference>
<evidence type="ECO:0000313" key="4">
    <source>
        <dbReference type="Proteomes" id="UP000002586"/>
    </source>
</evidence>
<accession>A0LA04</accession>
<proteinExistence type="predicted"/>
<reference evidence="4" key="1">
    <citation type="journal article" date="2009" name="Appl. Environ. Microbiol.">
        <title>Complete genome sequence of the chemolithoautotrophic marine magnetotactic coccus strain MC-1.</title>
        <authorList>
            <person name="Schubbe S."/>
            <person name="Williams T.J."/>
            <person name="Xie G."/>
            <person name="Kiss H.E."/>
            <person name="Brettin T.S."/>
            <person name="Martinez D."/>
            <person name="Ross C.A."/>
            <person name="Schuler D."/>
            <person name="Cox B.L."/>
            <person name="Nealson K.H."/>
            <person name="Bazylinski D.A."/>
        </authorList>
    </citation>
    <scope>NUCLEOTIDE SEQUENCE [LARGE SCALE GENOMIC DNA]</scope>
    <source>
        <strain evidence="4">ATCC BAA-1437 / JCM 17883 / MC-1</strain>
    </source>
</reference>
<dbReference type="PANTHER" id="PTHR11102">
    <property type="entry name" value="SEL-1-LIKE PROTEIN"/>
    <property type="match status" value="1"/>
</dbReference>
<dbReference type="SMART" id="SM00671">
    <property type="entry name" value="SEL1"/>
    <property type="match status" value="4"/>
</dbReference>
<feature type="transmembrane region" description="Helical" evidence="2">
    <location>
        <begin position="29"/>
        <end position="46"/>
    </location>
</feature>
<dbReference type="InterPro" id="IPR011990">
    <property type="entry name" value="TPR-like_helical_dom_sf"/>
</dbReference>
<dbReference type="InterPro" id="IPR050767">
    <property type="entry name" value="Sel1_AlgK"/>
</dbReference>
<keyword evidence="2" id="KW-1133">Transmembrane helix</keyword>
<dbReference type="STRING" id="156889.Mmc1_2296"/>
<keyword evidence="2" id="KW-0472">Membrane</keyword>
<dbReference type="PANTHER" id="PTHR11102:SF160">
    <property type="entry name" value="ERAD-ASSOCIATED E3 UBIQUITIN-PROTEIN LIGASE COMPONENT HRD3"/>
    <property type="match status" value="1"/>
</dbReference>
<dbReference type="KEGG" id="mgm:Mmc1_2296"/>
<evidence type="ECO:0000313" key="3">
    <source>
        <dbReference type="EMBL" id="ABK44797.1"/>
    </source>
</evidence>
<protein>
    <submittedName>
        <fullName evidence="3">Sel1 domain protein repeat-containing protein</fullName>
    </submittedName>
</protein>
<evidence type="ECO:0000256" key="2">
    <source>
        <dbReference type="SAM" id="Phobius"/>
    </source>
</evidence>
<dbReference type="Proteomes" id="UP000002586">
    <property type="component" value="Chromosome"/>
</dbReference>
<organism evidence="3 4">
    <name type="scientific">Magnetococcus marinus (strain ATCC BAA-1437 / JCM 17883 / MC-1)</name>
    <dbReference type="NCBI Taxonomy" id="156889"/>
    <lineage>
        <taxon>Bacteria</taxon>
        <taxon>Pseudomonadati</taxon>
        <taxon>Pseudomonadota</taxon>
        <taxon>Magnetococcia</taxon>
        <taxon>Magnetococcales</taxon>
        <taxon>Magnetococcaceae</taxon>
        <taxon>Magnetococcus</taxon>
    </lineage>
</organism>
<dbReference type="AlphaFoldDB" id="A0LA04"/>
<gene>
    <name evidence="3" type="ordered locus">Mmc1_2296</name>
</gene>
<dbReference type="eggNOG" id="COG0790">
    <property type="taxonomic scope" value="Bacteria"/>
</dbReference>
<keyword evidence="4" id="KW-1185">Reference proteome</keyword>
<sequence length="342" mass="36859">MVLSSHHLLLFTFIHGLNGMAHPFRLPLVPSLLVILAALMLVRTVAPRDKIVVIEDTRSTALAATAQPRQERTLPRVPQQAAAKSPAISTTVSAQASATPPKPMAGVGGDAAATNLCDRLAASPDDPQRVSPGVMLEPTTIGDAESACREMVENAPKEGRYFYQLGRILEAKSAWRGARDAHQQASNVWYAMGSYRLGMLLLSGKGGAQDIHAGLRLLQKAALAKLPPAQNAIGVHLANGRLVKRNMREAVRWLRQAAMGGYAPGMHNLSRALMSPRSGTDGRQEALVWLRKAADRGVAEAQYDLGMLYERGNMVPKDAAEAKLWLGKAAKQGHVRALKQLE</sequence>
<reference evidence="3 4" key="2">
    <citation type="journal article" date="2012" name="Int. J. Syst. Evol. Microbiol.">
        <title>Magnetococcus marinus gen. nov., sp. nov., a marine, magnetotactic bacterium that represents a novel lineage (Magnetococcaceae fam. nov.; Magnetococcales ord. nov.) at the base of the Alphaproteobacteria.</title>
        <authorList>
            <person name="Bazylinski D.A."/>
            <person name="Williams T.J."/>
            <person name="Lefevre C.T."/>
            <person name="Berg R.J."/>
            <person name="Zhang C.L."/>
            <person name="Bowser S.S."/>
            <person name="Dean A.J."/>
            <person name="Beveridge T.J."/>
        </authorList>
    </citation>
    <scope>NUCLEOTIDE SEQUENCE [LARGE SCALE GENOMIC DNA]</scope>
    <source>
        <strain evidence="4">ATCC BAA-1437 / JCM 17883 / MC-1</strain>
    </source>
</reference>
<feature type="compositionally biased region" description="Polar residues" evidence="1">
    <location>
        <begin position="87"/>
        <end position="98"/>
    </location>
</feature>
<dbReference type="SUPFAM" id="SSF81901">
    <property type="entry name" value="HCP-like"/>
    <property type="match status" value="1"/>
</dbReference>
<dbReference type="EMBL" id="CP000471">
    <property type="protein sequence ID" value="ABK44797.1"/>
    <property type="molecule type" value="Genomic_DNA"/>
</dbReference>
<dbReference type="HOGENOM" id="CLU_810857_0_0_5"/>
<name>A0LA04_MAGMM</name>
<evidence type="ECO:0000256" key="1">
    <source>
        <dbReference type="SAM" id="MobiDB-lite"/>
    </source>
</evidence>
<feature type="region of interest" description="Disordered" evidence="1">
    <location>
        <begin position="65"/>
        <end position="107"/>
    </location>
</feature>
<dbReference type="Gene3D" id="1.25.40.10">
    <property type="entry name" value="Tetratricopeptide repeat domain"/>
    <property type="match status" value="1"/>
</dbReference>